<evidence type="ECO:0000256" key="1">
    <source>
        <dbReference type="ARBA" id="ARBA00001946"/>
    </source>
</evidence>
<evidence type="ECO:0000256" key="3">
    <source>
        <dbReference type="ARBA" id="ARBA00022553"/>
    </source>
</evidence>
<evidence type="ECO:0000256" key="6">
    <source>
        <dbReference type="ARBA" id="ARBA00023235"/>
    </source>
</evidence>
<organism evidence="12">
    <name type="scientific">Tuwongella immobilis</name>
    <dbReference type="NCBI Taxonomy" id="692036"/>
    <lineage>
        <taxon>Bacteria</taxon>
        <taxon>Pseudomonadati</taxon>
        <taxon>Planctomycetota</taxon>
        <taxon>Planctomycetia</taxon>
        <taxon>Gemmatales</taxon>
        <taxon>Gemmataceae</taxon>
        <taxon>Tuwongella</taxon>
    </lineage>
</organism>
<evidence type="ECO:0000259" key="10">
    <source>
        <dbReference type="Pfam" id="PF02879"/>
    </source>
</evidence>
<evidence type="ECO:0000256" key="4">
    <source>
        <dbReference type="ARBA" id="ARBA00022723"/>
    </source>
</evidence>
<evidence type="ECO:0000259" key="9">
    <source>
        <dbReference type="Pfam" id="PF02878"/>
    </source>
</evidence>
<evidence type="ECO:0000313" key="13">
    <source>
        <dbReference type="Proteomes" id="UP000464378"/>
    </source>
</evidence>
<dbReference type="AlphaFoldDB" id="A0A6C2YP11"/>
<dbReference type="SUPFAM" id="SSF53738">
    <property type="entry name" value="Phosphoglucomutase, first 3 domains"/>
    <property type="match status" value="3"/>
</dbReference>
<feature type="domain" description="Alpha-D-phosphohexomutase alpha/beta/alpha" evidence="11">
    <location>
        <begin position="264"/>
        <end position="369"/>
    </location>
</feature>
<dbReference type="RefSeq" id="WP_162658270.1">
    <property type="nucleotide sequence ID" value="NZ_LR593887.1"/>
</dbReference>
<evidence type="ECO:0000259" key="8">
    <source>
        <dbReference type="Pfam" id="PF00408"/>
    </source>
</evidence>
<dbReference type="InterPro" id="IPR024086">
    <property type="entry name" value="GlmM_arc-type"/>
</dbReference>
<accession>A0A6C2YP11</accession>
<dbReference type="PROSITE" id="PS00710">
    <property type="entry name" value="PGM_PMM"/>
    <property type="match status" value="1"/>
</dbReference>
<comment type="cofactor">
    <cofactor evidence="1">
        <name>Mg(2+)</name>
        <dbReference type="ChEBI" id="CHEBI:18420"/>
    </cofactor>
</comment>
<dbReference type="FunCoup" id="A0A6C2YP11">
    <property type="interactions" value="267"/>
</dbReference>
<dbReference type="Gene3D" id="3.30.310.50">
    <property type="entry name" value="Alpha-D-phosphohexomutase, C-terminal domain"/>
    <property type="match status" value="1"/>
</dbReference>
<dbReference type="GO" id="GO:0009252">
    <property type="term" value="P:peptidoglycan biosynthetic process"/>
    <property type="evidence" value="ECO:0007669"/>
    <property type="project" value="TreeGrafter"/>
</dbReference>
<dbReference type="Pfam" id="PF02878">
    <property type="entry name" value="PGM_PMM_I"/>
    <property type="match status" value="1"/>
</dbReference>
<name>A0A6C2YP11_9BACT</name>
<keyword evidence="13" id="KW-1185">Reference proteome</keyword>
<dbReference type="EMBL" id="LR593887">
    <property type="protein sequence ID" value="VTS03615.1"/>
    <property type="molecule type" value="Genomic_DNA"/>
</dbReference>
<keyword evidence="4 7" id="KW-0479">Metal-binding</keyword>
<dbReference type="InterPro" id="IPR005844">
    <property type="entry name" value="A-D-PHexomutase_a/b/a-I"/>
</dbReference>
<protein>
    <recommendedName>
        <fullName evidence="14">Phosphoglucosamine mutase</fullName>
    </recommendedName>
</protein>
<dbReference type="GO" id="GO:0005975">
    <property type="term" value="P:carbohydrate metabolic process"/>
    <property type="evidence" value="ECO:0007669"/>
    <property type="project" value="InterPro"/>
</dbReference>
<feature type="domain" description="Alpha-D-phosphohexomutase alpha/beta/alpha" evidence="9">
    <location>
        <begin position="11"/>
        <end position="132"/>
    </location>
</feature>
<gene>
    <name evidence="12" type="ORF">GMBLW1_07840</name>
</gene>
<reference evidence="12" key="1">
    <citation type="submission" date="2019-04" db="EMBL/GenBank/DDBJ databases">
        <authorList>
            <consortium name="Science for Life Laboratories"/>
        </authorList>
    </citation>
    <scope>NUCLEOTIDE SEQUENCE</scope>
    <source>
        <strain evidence="12">MBLW1</strain>
    </source>
</reference>
<dbReference type="InterPro" id="IPR016055">
    <property type="entry name" value="A-D-PHexomutase_a/b/a-I/II/III"/>
</dbReference>
<keyword evidence="5 7" id="KW-0460">Magnesium</keyword>
<dbReference type="PANTHER" id="PTHR42946">
    <property type="entry name" value="PHOSPHOHEXOSE MUTASE"/>
    <property type="match status" value="1"/>
</dbReference>
<dbReference type="EMBL" id="LR586016">
    <property type="protein sequence ID" value="VIP03176.1"/>
    <property type="molecule type" value="Genomic_DNA"/>
</dbReference>
<evidence type="ECO:0000256" key="2">
    <source>
        <dbReference type="ARBA" id="ARBA00010231"/>
    </source>
</evidence>
<dbReference type="SUPFAM" id="SSF55957">
    <property type="entry name" value="Phosphoglucomutase, C-terminal domain"/>
    <property type="match status" value="1"/>
</dbReference>
<dbReference type="InterPro" id="IPR005845">
    <property type="entry name" value="A-D-PHexomutase_a/b/a-II"/>
</dbReference>
<keyword evidence="6" id="KW-0413">Isomerase</keyword>
<evidence type="ECO:0008006" key="14">
    <source>
        <dbReference type="Google" id="ProtNLM"/>
    </source>
</evidence>
<dbReference type="Proteomes" id="UP000464378">
    <property type="component" value="Chromosome"/>
</dbReference>
<dbReference type="Pfam" id="PF02880">
    <property type="entry name" value="PGM_PMM_III"/>
    <property type="match status" value="1"/>
</dbReference>
<dbReference type="PANTHER" id="PTHR42946:SF1">
    <property type="entry name" value="PHOSPHOGLUCOMUTASE (ALPHA-D-GLUCOSE-1,6-BISPHOSPHATE-DEPENDENT)"/>
    <property type="match status" value="1"/>
</dbReference>
<dbReference type="GO" id="GO:0006048">
    <property type="term" value="P:UDP-N-acetylglucosamine biosynthetic process"/>
    <property type="evidence" value="ECO:0007669"/>
    <property type="project" value="TreeGrafter"/>
</dbReference>
<dbReference type="InterPro" id="IPR050060">
    <property type="entry name" value="Phosphoglucosamine_mutase"/>
</dbReference>
<dbReference type="GO" id="GO:0005829">
    <property type="term" value="C:cytosol"/>
    <property type="evidence" value="ECO:0007669"/>
    <property type="project" value="TreeGrafter"/>
</dbReference>
<evidence type="ECO:0000256" key="5">
    <source>
        <dbReference type="ARBA" id="ARBA00022842"/>
    </source>
</evidence>
<sequence length="457" mass="49126">MADSSGLIVSVSGIRGIVGSALTPEVATRFARAFGQHCYPGVVLVGRDSRPSGRMLRHAVIAGLQASGCHVEDIGIVPTPTCGVLVRARGASGAIQITASHNPAPWNGLKLFGADGAVLPADQGRIIERAYYADSDPHVAWDGIGNETELRGMEEEHLQRVLQYLNRDLIRQAEFRVLLDTNGGAGGPLAIALLSELGCDVIPVGTEPDGDFVHPPEPTPAHLVELAPRVAAEQADLGFVLDPDADRLALISSKGVCLSEELTLALAVQSRIEQDAGSSTGPIVINMSTSRVLEDIAHRAGLKLIRTAVGEANVVERIRSESALIGGEGNGGVIDPRIGWVRDPFIGMGLILEHLARHRQSLSDAVLQLPRYTMRKLKVDLPLDRWPAVAEQLVRSFQTVAQIDRTDGVRIAWPDQWLHVRPSNTEPIVRIIAESPTDASVTSLCEATQRIFRDVLE</sequence>
<dbReference type="GO" id="GO:0008966">
    <property type="term" value="F:phosphoglucosamine mutase activity"/>
    <property type="evidence" value="ECO:0007669"/>
    <property type="project" value="InterPro"/>
</dbReference>
<dbReference type="PRINTS" id="PR00509">
    <property type="entry name" value="PGMPMM"/>
</dbReference>
<evidence type="ECO:0000256" key="7">
    <source>
        <dbReference type="RuleBase" id="RU004326"/>
    </source>
</evidence>
<dbReference type="GO" id="GO:0000287">
    <property type="term" value="F:magnesium ion binding"/>
    <property type="evidence" value="ECO:0007669"/>
    <property type="project" value="InterPro"/>
</dbReference>
<dbReference type="Pfam" id="PF00408">
    <property type="entry name" value="PGM_PMM_IV"/>
    <property type="match status" value="1"/>
</dbReference>
<dbReference type="InterPro" id="IPR005846">
    <property type="entry name" value="A-D-PHexomutase_a/b/a-III"/>
</dbReference>
<dbReference type="InterPro" id="IPR005841">
    <property type="entry name" value="Alpha-D-phosphohexomutase_SF"/>
</dbReference>
<evidence type="ECO:0000259" key="11">
    <source>
        <dbReference type="Pfam" id="PF02880"/>
    </source>
</evidence>
<keyword evidence="3" id="KW-0597">Phosphoprotein</keyword>
<evidence type="ECO:0000313" key="12">
    <source>
        <dbReference type="EMBL" id="VIP03176.1"/>
    </source>
</evidence>
<comment type="similarity">
    <text evidence="2 7">Belongs to the phosphohexose mutase family.</text>
</comment>
<dbReference type="Pfam" id="PF02879">
    <property type="entry name" value="PGM_PMM_II"/>
    <property type="match status" value="1"/>
</dbReference>
<dbReference type="KEGG" id="tim:GMBLW1_07840"/>
<dbReference type="InParanoid" id="A0A6C2YP11"/>
<feature type="domain" description="Alpha-D-phosphohexomutase C-terminal" evidence="8">
    <location>
        <begin position="390"/>
        <end position="447"/>
    </location>
</feature>
<dbReference type="GO" id="GO:0004615">
    <property type="term" value="F:phosphomannomutase activity"/>
    <property type="evidence" value="ECO:0007669"/>
    <property type="project" value="TreeGrafter"/>
</dbReference>
<dbReference type="InterPro" id="IPR005843">
    <property type="entry name" value="A-D-PHexomutase_C"/>
</dbReference>
<dbReference type="NCBIfam" id="TIGR03990">
    <property type="entry name" value="Arch_GlmM"/>
    <property type="match status" value="1"/>
</dbReference>
<dbReference type="InterPro" id="IPR016066">
    <property type="entry name" value="A-D-PHexomutase_CS"/>
</dbReference>
<feature type="domain" description="Alpha-D-phosphohexomutase alpha/beta/alpha" evidence="10">
    <location>
        <begin position="156"/>
        <end position="255"/>
    </location>
</feature>
<dbReference type="Gene3D" id="3.40.120.10">
    <property type="entry name" value="Alpha-D-Glucose-1,6-Bisphosphate, subunit A, domain 3"/>
    <property type="match status" value="3"/>
</dbReference>
<proteinExistence type="inferred from homology"/>
<dbReference type="InterPro" id="IPR036900">
    <property type="entry name" value="A-D-PHexomutase_C_sf"/>
</dbReference>